<dbReference type="RefSeq" id="WP_121276314.1">
    <property type="nucleotide sequence ID" value="NZ_RBZV01000002.1"/>
</dbReference>
<sequence length="238" mass="25699">MNWPAIYAAAKRAEAAYIADEDEAKAAFAALGLTFIGQHRDASHQAVLSHDAAGATYLSISGTRFGEADNVDLLDDLYLLPVSVPRGGIVAAGAYSGMQELWQWVSSHIGPDVAVNVEGHSLGGERTLLTPLFLPKERIGTLHAFDAPKCASQAYWDVYREELAGAVRTVNRQDLWYGWPPAGPYQHDEQAEVIWLVQDGFRIINAMAWPGGFDVENHAIAEIVTALEGIASAGLVQA</sequence>
<organism evidence="1 2">
    <name type="scientific">Trinickia fusca</name>
    <dbReference type="NCBI Taxonomy" id="2419777"/>
    <lineage>
        <taxon>Bacteria</taxon>
        <taxon>Pseudomonadati</taxon>
        <taxon>Pseudomonadota</taxon>
        <taxon>Betaproteobacteria</taxon>
        <taxon>Burkholderiales</taxon>
        <taxon>Burkholderiaceae</taxon>
        <taxon>Trinickia</taxon>
    </lineage>
</organism>
<gene>
    <name evidence="1" type="ORF">D7S89_05165</name>
</gene>
<proteinExistence type="predicted"/>
<dbReference type="OrthoDB" id="9085960at2"/>
<dbReference type="SUPFAM" id="SSF53474">
    <property type="entry name" value="alpha/beta-Hydrolases"/>
    <property type="match status" value="1"/>
</dbReference>
<protein>
    <submittedName>
        <fullName evidence="1">Uncharacterized protein</fullName>
    </submittedName>
</protein>
<evidence type="ECO:0000313" key="1">
    <source>
        <dbReference type="EMBL" id="RKP50496.1"/>
    </source>
</evidence>
<dbReference type="Gene3D" id="3.40.50.1820">
    <property type="entry name" value="alpha/beta hydrolase"/>
    <property type="match status" value="1"/>
</dbReference>
<dbReference type="InterPro" id="IPR029058">
    <property type="entry name" value="AB_hydrolase_fold"/>
</dbReference>
<comment type="caution">
    <text evidence="1">The sequence shown here is derived from an EMBL/GenBank/DDBJ whole genome shotgun (WGS) entry which is preliminary data.</text>
</comment>
<reference evidence="1 2" key="1">
    <citation type="submission" date="2018-10" db="EMBL/GenBank/DDBJ databases">
        <title>Paraburkholderia sp. 7MK8-2, isolated from soil.</title>
        <authorList>
            <person name="Gao Z.-H."/>
            <person name="Qiu L.-H."/>
        </authorList>
    </citation>
    <scope>NUCLEOTIDE SEQUENCE [LARGE SCALE GENOMIC DNA]</scope>
    <source>
        <strain evidence="1 2">7MK8-2</strain>
    </source>
</reference>
<dbReference type="Proteomes" id="UP000280434">
    <property type="component" value="Unassembled WGS sequence"/>
</dbReference>
<accession>A0A494XP14</accession>
<dbReference type="AlphaFoldDB" id="A0A494XP14"/>
<evidence type="ECO:0000313" key="2">
    <source>
        <dbReference type="Proteomes" id="UP000280434"/>
    </source>
</evidence>
<dbReference type="EMBL" id="RBZV01000002">
    <property type="protein sequence ID" value="RKP50496.1"/>
    <property type="molecule type" value="Genomic_DNA"/>
</dbReference>
<name>A0A494XP14_9BURK</name>
<keyword evidence="2" id="KW-1185">Reference proteome</keyword>